<proteinExistence type="predicted"/>
<feature type="region of interest" description="Disordered" evidence="1">
    <location>
        <begin position="57"/>
        <end position="85"/>
    </location>
</feature>
<feature type="compositionally biased region" description="Basic and acidic residues" evidence="1">
    <location>
        <begin position="63"/>
        <end position="72"/>
    </location>
</feature>
<dbReference type="AlphaFoldDB" id="A0A7J6AHN7"/>
<protein>
    <submittedName>
        <fullName evidence="2">Uncharacterized protein</fullName>
    </submittedName>
</protein>
<organism evidence="2 3">
    <name type="scientific">Ameiurus melas</name>
    <name type="common">Black bullhead</name>
    <name type="synonym">Silurus melas</name>
    <dbReference type="NCBI Taxonomy" id="219545"/>
    <lineage>
        <taxon>Eukaryota</taxon>
        <taxon>Metazoa</taxon>
        <taxon>Chordata</taxon>
        <taxon>Craniata</taxon>
        <taxon>Vertebrata</taxon>
        <taxon>Euteleostomi</taxon>
        <taxon>Actinopterygii</taxon>
        <taxon>Neopterygii</taxon>
        <taxon>Teleostei</taxon>
        <taxon>Ostariophysi</taxon>
        <taxon>Siluriformes</taxon>
        <taxon>Ictaluridae</taxon>
        <taxon>Ameiurus</taxon>
    </lineage>
</organism>
<comment type="caution">
    <text evidence="2">The sequence shown here is derived from an EMBL/GenBank/DDBJ whole genome shotgun (WGS) entry which is preliminary data.</text>
</comment>
<accession>A0A7J6AHN7</accession>
<sequence length="108" mass="12242">MQKDALSALQRYKLTFSRRVISFSLYVLTFSQRHRTSSFHAEQADVVVKLQPRGQRRCSARGGLEKREKETPNEESDLAASDPAEEKAAAVLQEVILMMAEEHFGIAF</sequence>
<reference evidence="2 3" key="1">
    <citation type="submission" date="2020-02" db="EMBL/GenBank/DDBJ databases">
        <title>A chromosome-scale genome assembly of the black bullhead catfish (Ameiurus melas).</title>
        <authorList>
            <person name="Wen M."/>
            <person name="Zham M."/>
            <person name="Cabau C."/>
            <person name="Klopp C."/>
            <person name="Donnadieu C."/>
            <person name="Roques C."/>
            <person name="Bouchez O."/>
            <person name="Lampietro C."/>
            <person name="Jouanno E."/>
            <person name="Herpin A."/>
            <person name="Louis A."/>
            <person name="Berthelot C."/>
            <person name="Parey E."/>
            <person name="Roest-Crollius H."/>
            <person name="Braasch I."/>
            <person name="Postlethwait J."/>
            <person name="Robinson-Rechavi M."/>
            <person name="Echchiki A."/>
            <person name="Begum T."/>
            <person name="Montfort J."/>
            <person name="Schartl M."/>
            <person name="Bobe J."/>
            <person name="Guiguen Y."/>
        </authorList>
    </citation>
    <scope>NUCLEOTIDE SEQUENCE [LARGE SCALE GENOMIC DNA]</scope>
    <source>
        <strain evidence="2">M_S1</strain>
        <tissue evidence="2">Blood</tissue>
    </source>
</reference>
<dbReference type="EMBL" id="JAAGNN010000013">
    <property type="protein sequence ID" value="KAF4080988.1"/>
    <property type="molecule type" value="Genomic_DNA"/>
</dbReference>
<evidence type="ECO:0000256" key="1">
    <source>
        <dbReference type="SAM" id="MobiDB-lite"/>
    </source>
</evidence>
<evidence type="ECO:0000313" key="2">
    <source>
        <dbReference type="EMBL" id="KAF4080988.1"/>
    </source>
</evidence>
<dbReference type="Proteomes" id="UP000593565">
    <property type="component" value="Unassembled WGS sequence"/>
</dbReference>
<evidence type="ECO:0000313" key="3">
    <source>
        <dbReference type="Proteomes" id="UP000593565"/>
    </source>
</evidence>
<name>A0A7J6AHN7_AMEME</name>
<keyword evidence="3" id="KW-1185">Reference proteome</keyword>
<gene>
    <name evidence="2" type="ORF">AMELA_G00155660</name>
</gene>